<dbReference type="OrthoDB" id="10050372at2759"/>
<dbReference type="InterPro" id="IPR018464">
    <property type="entry name" value="CENP-O"/>
</dbReference>
<dbReference type="InParanoid" id="A0A167QEA1"/>
<dbReference type="PANTHER" id="PTHR14582:SF1">
    <property type="entry name" value="CENTROMERE PROTEIN O"/>
    <property type="match status" value="1"/>
</dbReference>
<dbReference type="EMBL" id="KV440972">
    <property type="protein sequence ID" value="OAD79574.1"/>
    <property type="molecule type" value="Genomic_DNA"/>
</dbReference>
<dbReference type="PANTHER" id="PTHR14582">
    <property type="entry name" value="INNER KINETOCHORE SUBUNIT MAL2"/>
    <property type="match status" value="1"/>
</dbReference>
<keyword evidence="6" id="KW-0137">Centromere</keyword>
<comment type="similarity">
    <text evidence="3">Belongs to the CENP-O/MCM21 family.</text>
</comment>
<keyword evidence="5" id="KW-0539">Nucleus</keyword>
<keyword evidence="8" id="KW-1185">Reference proteome</keyword>
<evidence type="ECO:0000313" key="7">
    <source>
        <dbReference type="EMBL" id="OAD79574.1"/>
    </source>
</evidence>
<sequence length="212" mass="25468">MKGFQQKVYQYLIHDQMMATTEARCVQELIGYHRLGGRTTFKLQDRYEGIRLDTFYGRSYREPYYLLLRRDPMDQRKLTIERHTIPQFIQLDRLATMFLLKDRETFLRILQDFLLAFVSRREQINEFLKWAEDQPHIVNIQSEFVAKSRLEFDIETDAGTLRVQLYYNDISTDYPTQARIRQLSGPEIHDFTHEENTFCSHKILDAFHILFG</sequence>
<dbReference type="Pfam" id="PF09496">
    <property type="entry name" value="CENP-O"/>
    <property type="match status" value="1"/>
</dbReference>
<dbReference type="GO" id="GO:0005634">
    <property type="term" value="C:nucleus"/>
    <property type="evidence" value="ECO:0007669"/>
    <property type="project" value="UniProtKB-SubCell"/>
</dbReference>
<evidence type="ECO:0000256" key="4">
    <source>
        <dbReference type="ARBA" id="ARBA00022454"/>
    </source>
</evidence>
<dbReference type="RefSeq" id="XP_018297614.1">
    <property type="nucleotide sequence ID" value="XM_018434668.1"/>
</dbReference>
<dbReference type="STRING" id="763407.A0A167QEA1"/>
<name>A0A167QEA1_PHYB8</name>
<organism evidence="7 8">
    <name type="scientific">Phycomyces blakesleeanus (strain ATCC 8743b / DSM 1359 / FGSC 10004 / NBRC 33097 / NRRL 1555)</name>
    <dbReference type="NCBI Taxonomy" id="763407"/>
    <lineage>
        <taxon>Eukaryota</taxon>
        <taxon>Fungi</taxon>
        <taxon>Fungi incertae sedis</taxon>
        <taxon>Mucoromycota</taxon>
        <taxon>Mucoromycotina</taxon>
        <taxon>Mucoromycetes</taxon>
        <taxon>Mucorales</taxon>
        <taxon>Phycomycetaceae</taxon>
        <taxon>Phycomyces</taxon>
    </lineage>
</organism>
<evidence type="ECO:0000256" key="3">
    <source>
        <dbReference type="ARBA" id="ARBA00007321"/>
    </source>
</evidence>
<gene>
    <name evidence="7" type="ORF">PHYBLDRAFT_162631</name>
</gene>
<dbReference type="GO" id="GO:0031511">
    <property type="term" value="C:Mis6-Sim4 complex"/>
    <property type="evidence" value="ECO:0007669"/>
    <property type="project" value="TreeGrafter"/>
</dbReference>
<accession>A0A167QEA1</accession>
<evidence type="ECO:0000256" key="5">
    <source>
        <dbReference type="ARBA" id="ARBA00023242"/>
    </source>
</evidence>
<dbReference type="AlphaFoldDB" id="A0A167QEA1"/>
<dbReference type="VEuPathDB" id="FungiDB:PHYBLDRAFT_162631"/>
<dbReference type="Proteomes" id="UP000077315">
    <property type="component" value="Unassembled WGS sequence"/>
</dbReference>
<evidence type="ECO:0000313" key="8">
    <source>
        <dbReference type="Proteomes" id="UP000077315"/>
    </source>
</evidence>
<reference evidence="8" key="1">
    <citation type="submission" date="2015-06" db="EMBL/GenBank/DDBJ databases">
        <title>Expansion of signal transduction pathways in fungi by whole-genome duplication.</title>
        <authorList>
            <consortium name="DOE Joint Genome Institute"/>
            <person name="Corrochano L.M."/>
            <person name="Kuo A."/>
            <person name="Marcet-Houben M."/>
            <person name="Polaino S."/>
            <person name="Salamov A."/>
            <person name="Villalobos J.M."/>
            <person name="Alvarez M.I."/>
            <person name="Avalos J."/>
            <person name="Benito E.P."/>
            <person name="Benoit I."/>
            <person name="Burger G."/>
            <person name="Camino L.P."/>
            <person name="Canovas D."/>
            <person name="Cerda-Olmedo E."/>
            <person name="Cheng J.-F."/>
            <person name="Dominguez A."/>
            <person name="Elias M."/>
            <person name="Eslava A.P."/>
            <person name="Glaser F."/>
            <person name="Grimwood J."/>
            <person name="Gutierrez G."/>
            <person name="Heitman J."/>
            <person name="Henrissat B."/>
            <person name="Iturriaga E.A."/>
            <person name="Lang B.F."/>
            <person name="Lavin J.L."/>
            <person name="Lee S."/>
            <person name="Li W."/>
            <person name="Lindquist E."/>
            <person name="Lopez-Garcia S."/>
            <person name="Luque E.M."/>
            <person name="Marcos A.T."/>
            <person name="Martin J."/>
            <person name="McCluskey K."/>
            <person name="Medina H.R."/>
            <person name="Miralles-Duran A."/>
            <person name="Miyazaki A."/>
            <person name="Munoz-Torres E."/>
            <person name="Oguiza J.A."/>
            <person name="Ohm R."/>
            <person name="Olmedo M."/>
            <person name="Orejas M."/>
            <person name="Ortiz-Castellanos L."/>
            <person name="Pisabarro A.G."/>
            <person name="Rodriguez-Romero J."/>
            <person name="Ruiz-Herrera J."/>
            <person name="Ruiz-Vazquez R."/>
            <person name="Sanz C."/>
            <person name="Schackwitz W."/>
            <person name="Schmutz J."/>
            <person name="Shahriari M."/>
            <person name="Shelest E."/>
            <person name="Silva-Franco F."/>
            <person name="Soanes D."/>
            <person name="Syed K."/>
            <person name="Tagua V.G."/>
            <person name="Talbot N.J."/>
            <person name="Thon M."/>
            <person name="De vries R.P."/>
            <person name="Wiebenga A."/>
            <person name="Yadav J.S."/>
            <person name="Braun E.L."/>
            <person name="Baker S."/>
            <person name="Garre V."/>
            <person name="Horwitz B."/>
            <person name="Torres-Martinez S."/>
            <person name="Idnurm A."/>
            <person name="Herrera-Estrella A."/>
            <person name="Gabaldon T."/>
            <person name="Grigoriev I.V."/>
        </authorList>
    </citation>
    <scope>NUCLEOTIDE SEQUENCE [LARGE SCALE GENOMIC DNA]</scope>
    <source>
        <strain evidence="8">NRRL 1555(-)</strain>
    </source>
</reference>
<dbReference type="GeneID" id="28995574"/>
<comment type="subcellular location">
    <subcellularLocation>
        <location evidence="2">Chromosome</location>
        <location evidence="2">Centromere</location>
    </subcellularLocation>
    <subcellularLocation>
        <location evidence="1">Nucleus</location>
    </subcellularLocation>
</comment>
<keyword evidence="4" id="KW-0158">Chromosome</keyword>
<evidence type="ECO:0000256" key="1">
    <source>
        <dbReference type="ARBA" id="ARBA00004123"/>
    </source>
</evidence>
<dbReference type="CDD" id="cd23835">
    <property type="entry name" value="DRWD-N_CENP-O"/>
    <property type="match status" value="1"/>
</dbReference>
<protein>
    <submittedName>
        <fullName evidence="7">Uncharacterized protein</fullName>
    </submittedName>
</protein>
<evidence type="ECO:0000256" key="6">
    <source>
        <dbReference type="ARBA" id="ARBA00023328"/>
    </source>
</evidence>
<proteinExistence type="inferred from homology"/>
<evidence type="ECO:0000256" key="2">
    <source>
        <dbReference type="ARBA" id="ARBA00004584"/>
    </source>
</evidence>